<sequence length="79" mass="9512">MIYFSLSSILAIYSSKQQSLVTQNLFSILCFDLKRGRIIIYVQFGQVRFLCLKSIFTAVWTFFHEYTQQKIMQEFFLHR</sequence>
<accession>A0ABD1ZUH0</accession>
<name>A0ABD1ZUH0_VESSQ</name>
<gene>
    <name evidence="1" type="ORF">V1478_018234</name>
</gene>
<evidence type="ECO:0000313" key="2">
    <source>
        <dbReference type="Proteomes" id="UP001607302"/>
    </source>
</evidence>
<dbReference type="AlphaFoldDB" id="A0ABD1ZUH0"/>
<comment type="caution">
    <text evidence="1">The sequence shown here is derived from an EMBL/GenBank/DDBJ whole genome shotgun (WGS) entry which is preliminary data.</text>
</comment>
<organism evidence="1 2">
    <name type="scientific">Vespula squamosa</name>
    <name type="common">Southern yellow jacket</name>
    <name type="synonym">Wasp</name>
    <dbReference type="NCBI Taxonomy" id="30214"/>
    <lineage>
        <taxon>Eukaryota</taxon>
        <taxon>Metazoa</taxon>
        <taxon>Ecdysozoa</taxon>
        <taxon>Arthropoda</taxon>
        <taxon>Hexapoda</taxon>
        <taxon>Insecta</taxon>
        <taxon>Pterygota</taxon>
        <taxon>Neoptera</taxon>
        <taxon>Endopterygota</taxon>
        <taxon>Hymenoptera</taxon>
        <taxon>Apocrita</taxon>
        <taxon>Aculeata</taxon>
        <taxon>Vespoidea</taxon>
        <taxon>Vespidae</taxon>
        <taxon>Vespinae</taxon>
        <taxon>Vespula</taxon>
    </lineage>
</organism>
<dbReference type="EMBL" id="JAUDFV010000167">
    <property type="protein sequence ID" value="KAL2711999.1"/>
    <property type="molecule type" value="Genomic_DNA"/>
</dbReference>
<keyword evidence="2" id="KW-1185">Reference proteome</keyword>
<proteinExistence type="predicted"/>
<evidence type="ECO:0000313" key="1">
    <source>
        <dbReference type="EMBL" id="KAL2711999.1"/>
    </source>
</evidence>
<reference evidence="1 2" key="1">
    <citation type="journal article" date="2024" name="Ann. Entomol. Soc. Am.">
        <title>Genomic analyses of the southern and eastern yellowjacket wasps (Hymenoptera: Vespidae) reveal evolutionary signatures of social life.</title>
        <authorList>
            <person name="Catto M.A."/>
            <person name="Caine P.B."/>
            <person name="Orr S.E."/>
            <person name="Hunt B.G."/>
            <person name="Goodisman M.A.D."/>
        </authorList>
    </citation>
    <scope>NUCLEOTIDE SEQUENCE [LARGE SCALE GENOMIC DNA]</scope>
    <source>
        <strain evidence="1">233</strain>
        <tissue evidence="1">Head and thorax</tissue>
    </source>
</reference>
<dbReference type="Proteomes" id="UP001607302">
    <property type="component" value="Unassembled WGS sequence"/>
</dbReference>
<protein>
    <submittedName>
        <fullName evidence="1">Uncharacterized protein</fullName>
    </submittedName>
</protein>